<evidence type="ECO:0000259" key="2">
    <source>
        <dbReference type="Pfam" id="PF25370"/>
    </source>
</evidence>
<keyword evidence="4" id="KW-1185">Reference proteome</keyword>
<protein>
    <recommendedName>
        <fullName evidence="2">HTH three-helical bundle domain-containing protein</fullName>
    </recommendedName>
</protein>
<reference evidence="3 4" key="1">
    <citation type="journal article" date="2015" name="Proc. Natl. Acad. Sci. U.S.A.">
        <title>The resurrection genome of Boea hygrometrica: A blueprint for survival of dehydration.</title>
        <authorList>
            <person name="Xiao L."/>
            <person name="Yang G."/>
            <person name="Zhang L."/>
            <person name="Yang X."/>
            <person name="Zhao S."/>
            <person name="Ji Z."/>
            <person name="Zhou Q."/>
            <person name="Hu M."/>
            <person name="Wang Y."/>
            <person name="Chen M."/>
            <person name="Xu Y."/>
            <person name="Jin H."/>
            <person name="Xiao X."/>
            <person name="Hu G."/>
            <person name="Bao F."/>
            <person name="Hu Y."/>
            <person name="Wan P."/>
            <person name="Li L."/>
            <person name="Deng X."/>
            <person name="Kuang T."/>
            <person name="Xiang C."/>
            <person name="Zhu J.K."/>
            <person name="Oliver M.J."/>
            <person name="He Y."/>
        </authorList>
    </citation>
    <scope>NUCLEOTIDE SEQUENCE [LARGE SCALE GENOMIC DNA]</scope>
    <source>
        <strain evidence="4">cv. XS01</strain>
    </source>
</reference>
<feature type="domain" description="HTH three-helical bundle" evidence="2">
    <location>
        <begin position="150"/>
        <end position="190"/>
    </location>
</feature>
<dbReference type="EMBL" id="KV003899">
    <property type="protein sequence ID" value="KZV36357.1"/>
    <property type="molecule type" value="Genomic_DNA"/>
</dbReference>
<gene>
    <name evidence="3" type="ORF">F511_03798</name>
</gene>
<evidence type="ECO:0000313" key="4">
    <source>
        <dbReference type="Proteomes" id="UP000250235"/>
    </source>
</evidence>
<proteinExistence type="predicted"/>
<evidence type="ECO:0000256" key="1">
    <source>
        <dbReference type="SAM" id="MobiDB-lite"/>
    </source>
</evidence>
<sequence>MTSKTEKASFPSNLERTVASVLLLLSSLPPKEMLDDFSTPESYQNSRVSVSKSSDGSWSSETSVDEPSAVTFVPRFHHELKLKVARKKRSKSIWVSEEVKLASSKPTTSSDCVSNITSADASSCLSSNTSVRSHRTESKAIKKMRKPVVSTHMGHQAEAILRILSKGNASEVKIRQLLGDSPSTSKALRM</sequence>
<dbReference type="OrthoDB" id="515857at2759"/>
<dbReference type="InterPro" id="IPR057523">
    <property type="entry name" value="HTH_74"/>
</dbReference>
<dbReference type="Proteomes" id="UP000250235">
    <property type="component" value="Unassembled WGS sequence"/>
</dbReference>
<name>A0A2Z7BVS8_9LAMI</name>
<accession>A0A2Z7BVS8</accession>
<feature type="compositionally biased region" description="Low complexity" evidence="1">
    <location>
        <begin position="42"/>
        <end position="62"/>
    </location>
</feature>
<organism evidence="3 4">
    <name type="scientific">Dorcoceras hygrometricum</name>
    <dbReference type="NCBI Taxonomy" id="472368"/>
    <lineage>
        <taxon>Eukaryota</taxon>
        <taxon>Viridiplantae</taxon>
        <taxon>Streptophyta</taxon>
        <taxon>Embryophyta</taxon>
        <taxon>Tracheophyta</taxon>
        <taxon>Spermatophyta</taxon>
        <taxon>Magnoliopsida</taxon>
        <taxon>eudicotyledons</taxon>
        <taxon>Gunneridae</taxon>
        <taxon>Pentapetalae</taxon>
        <taxon>asterids</taxon>
        <taxon>lamiids</taxon>
        <taxon>Lamiales</taxon>
        <taxon>Gesneriaceae</taxon>
        <taxon>Didymocarpoideae</taxon>
        <taxon>Trichosporeae</taxon>
        <taxon>Loxocarpinae</taxon>
        <taxon>Dorcoceras</taxon>
    </lineage>
</organism>
<evidence type="ECO:0000313" key="3">
    <source>
        <dbReference type="EMBL" id="KZV36357.1"/>
    </source>
</evidence>
<dbReference type="Pfam" id="PF25370">
    <property type="entry name" value="HTH_74"/>
    <property type="match status" value="1"/>
</dbReference>
<dbReference type="AlphaFoldDB" id="A0A2Z7BVS8"/>
<feature type="region of interest" description="Disordered" evidence="1">
    <location>
        <begin position="36"/>
        <end position="64"/>
    </location>
</feature>